<accession>A0ABS5S2D8</accession>
<dbReference type="SUPFAM" id="SSF52540">
    <property type="entry name" value="P-loop containing nucleoside triphosphate hydrolases"/>
    <property type="match status" value="1"/>
</dbReference>
<evidence type="ECO:0000313" key="5">
    <source>
        <dbReference type="Proteomes" id="UP001297092"/>
    </source>
</evidence>
<keyword evidence="2 4" id="KW-0067">ATP-binding</keyword>
<proteinExistence type="predicted"/>
<dbReference type="SMART" id="SM00382">
    <property type="entry name" value="AAA"/>
    <property type="match status" value="1"/>
</dbReference>
<dbReference type="PROSITE" id="PS50893">
    <property type="entry name" value="ABC_TRANSPORTER_2"/>
    <property type="match status" value="1"/>
</dbReference>
<evidence type="ECO:0000256" key="1">
    <source>
        <dbReference type="ARBA" id="ARBA00022741"/>
    </source>
</evidence>
<dbReference type="RefSeq" id="WP_214112251.1">
    <property type="nucleotide sequence ID" value="NZ_JAHCTB010000002.1"/>
</dbReference>
<evidence type="ECO:0000313" key="4">
    <source>
        <dbReference type="EMBL" id="MBT0607372.1"/>
    </source>
</evidence>
<evidence type="ECO:0000259" key="3">
    <source>
        <dbReference type="PROSITE" id="PS50893"/>
    </source>
</evidence>
<dbReference type="InterPro" id="IPR003593">
    <property type="entry name" value="AAA+_ATPase"/>
</dbReference>
<keyword evidence="1" id="KW-0547">Nucleotide-binding</keyword>
<reference evidence="4 5" key="1">
    <citation type="submission" date="2021-05" db="EMBL/GenBank/DDBJ databases">
        <title>Aequorivita echinoideorum JCM 30378 genome.</title>
        <authorList>
            <person name="Zhang H."/>
            <person name="Li C."/>
        </authorList>
    </citation>
    <scope>NUCLEOTIDE SEQUENCE [LARGE SCALE GENOMIC DNA]</scope>
    <source>
        <strain evidence="4 5">JCM30378</strain>
    </source>
</reference>
<evidence type="ECO:0000256" key="2">
    <source>
        <dbReference type="ARBA" id="ARBA00022840"/>
    </source>
</evidence>
<sequence length="209" mass="23453">MLITKNISFQYSTKDSLLKFPDITLSDNDNAVILGKSGVGKTTLLHIIAGLLRPKTGSVFFNDITIEKLSSKEKDQFIGQNIGMVFQKSYAVKTLNVVENLQARLYFAKEKNQKTLTYSLLEQLNLERCAKHKISELSEGQLQRLGIAMAVVHQPKLILADEPTSSLDDENCEAVMQLLLQQAKQNHANLLVITHDQRVKPLFQNVMAL</sequence>
<dbReference type="Proteomes" id="UP001297092">
    <property type="component" value="Unassembled WGS sequence"/>
</dbReference>
<name>A0ABS5S2D8_9FLAO</name>
<dbReference type="PANTHER" id="PTHR24220">
    <property type="entry name" value="IMPORT ATP-BINDING PROTEIN"/>
    <property type="match status" value="1"/>
</dbReference>
<dbReference type="InterPro" id="IPR015854">
    <property type="entry name" value="ABC_transpr_LolD-like"/>
</dbReference>
<feature type="domain" description="ABC transporter" evidence="3">
    <location>
        <begin position="2"/>
        <end position="209"/>
    </location>
</feature>
<comment type="caution">
    <text evidence="4">The sequence shown here is derived from an EMBL/GenBank/DDBJ whole genome shotgun (WGS) entry which is preliminary data.</text>
</comment>
<dbReference type="Pfam" id="PF00005">
    <property type="entry name" value="ABC_tran"/>
    <property type="match status" value="1"/>
</dbReference>
<keyword evidence="5" id="KW-1185">Reference proteome</keyword>
<protein>
    <submittedName>
        <fullName evidence="4">ATP-binding cassette domain-containing protein</fullName>
    </submittedName>
</protein>
<dbReference type="InterPro" id="IPR027417">
    <property type="entry name" value="P-loop_NTPase"/>
</dbReference>
<dbReference type="EMBL" id="JAHCTB010000002">
    <property type="protein sequence ID" value="MBT0607372.1"/>
    <property type="molecule type" value="Genomic_DNA"/>
</dbReference>
<organism evidence="4 5">
    <name type="scientific">Aequorivita echinoideorum</name>
    <dbReference type="NCBI Taxonomy" id="1549647"/>
    <lineage>
        <taxon>Bacteria</taxon>
        <taxon>Pseudomonadati</taxon>
        <taxon>Bacteroidota</taxon>
        <taxon>Flavobacteriia</taxon>
        <taxon>Flavobacteriales</taxon>
        <taxon>Flavobacteriaceae</taxon>
        <taxon>Aequorivita</taxon>
    </lineage>
</organism>
<gene>
    <name evidence="4" type="ORF">KIV10_04180</name>
</gene>
<dbReference type="Gene3D" id="3.40.50.300">
    <property type="entry name" value="P-loop containing nucleotide triphosphate hydrolases"/>
    <property type="match status" value="1"/>
</dbReference>
<dbReference type="GO" id="GO:0005524">
    <property type="term" value="F:ATP binding"/>
    <property type="evidence" value="ECO:0007669"/>
    <property type="project" value="UniProtKB-KW"/>
</dbReference>
<dbReference type="InterPro" id="IPR003439">
    <property type="entry name" value="ABC_transporter-like_ATP-bd"/>
</dbReference>